<dbReference type="EMBL" id="JABSTQ010009419">
    <property type="protein sequence ID" value="KAG0429347.1"/>
    <property type="molecule type" value="Genomic_DNA"/>
</dbReference>
<accession>A0AC60Q854</accession>
<dbReference type="Proteomes" id="UP000805193">
    <property type="component" value="Unassembled WGS sequence"/>
</dbReference>
<keyword evidence="2" id="KW-1185">Reference proteome</keyword>
<comment type="caution">
    <text evidence="1">The sequence shown here is derived from an EMBL/GenBank/DDBJ whole genome shotgun (WGS) entry which is preliminary data.</text>
</comment>
<protein>
    <submittedName>
        <fullName evidence="1">Uncharacterized protein</fullName>
    </submittedName>
</protein>
<gene>
    <name evidence="1" type="ORF">HPB47_023752</name>
</gene>
<organism evidence="1 2">
    <name type="scientific">Ixodes persulcatus</name>
    <name type="common">Taiga tick</name>
    <dbReference type="NCBI Taxonomy" id="34615"/>
    <lineage>
        <taxon>Eukaryota</taxon>
        <taxon>Metazoa</taxon>
        <taxon>Ecdysozoa</taxon>
        <taxon>Arthropoda</taxon>
        <taxon>Chelicerata</taxon>
        <taxon>Arachnida</taxon>
        <taxon>Acari</taxon>
        <taxon>Parasitiformes</taxon>
        <taxon>Ixodida</taxon>
        <taxon>Ixodoidea</taxon>
        <taxon>Ixodidae</taxon>
        <taxon>Ixodinae</taxon>
        <taxon>Ixodes</taxon>
    </lineage>
</organism>
<sequence>MVEAFPVGHATSLGIPLPSSIHPCSFDPTEARQQTSNAHVVRPKHLCLTLSSLAQSRAEANYVRFAEDRRSRNAAPRLIFLQISQSRLQNAIHAQAEILERDVRSQLYSNEEVLDLLKRWKSVDEARKTRREVIAVLVLAYNRLSVESTLKQLLRYRPHGIWFPVVLSQDGFHEKTADLLREYQERHGFQLIHQPDQTELTKGVSAIFNIEGYHRIARHYRWALNMVFNHFNYSAAIVLEDDLDIAPDFFEYFGALMPILRRDPSLFCVSAYNDNGKLQHVKGVSEGQFFDKYLKDVHLSSVFVKFGSIDLTYLLQHRYDPAFDAAVRGSSLRNLEDLLDSRVTQGPVRITYTNEQHFKVIANYLDIMGDFKAGVPRTAYKGIVSTYYNGVRVFIVPRAQQTTSTLSQRARSNEAVSG</sequence>
<name>A0AC60Q854_IXOPE</name>
<evidence type="ECO:0000313" key="2">
    <source>
        <dbReference type="Proteomes" id="UP000805193"/>
    </source>
</evidence>
<evidence type="ECO:0000313" key="1">
    <source>
        <dbReference type="EMBL" id="KAG0429347.1"/>
    </source>
</evidence>
<proteinExistence type="predicted"/>
<reference evidence="1 2" key="1">
    <citation type="journal article" date="2020" name="Cell">
        <title>Large-Scale Comparative Analyses of Tick Genomes Elucidate Their Genetic Diversity and Vector Capacities.</title>
        <authorList>
            <consortium name="Tick Genome and Microbiome Consortium (TIGMIC)"/>
            <person name="Jia N."/>
            <person name="Wang J."/>
            <person name="Shi W."/>
            <person name="Du L."/>
            <person name="Sun Y."/>
            <person name="Zhan W."/>
            <person name="Jiang J.F."/>
            <person name="Wang Q."/>
            <person name="Zhang B."/>
            <person name="Ji P."/>
            <person name="Bell-Sakyi L."/>
            <person name="Cui X.M."/>
            <person name="Yuan T.T."/>
            <person name="Jiang B.G."/>
            <person name="Yang W.F."/>
            <person name="Lam T.T."/>
            <person name="Chang Q.C."/>
            <person name="Ding S.J."/>
            <person name="Wang X.J."/>
            <person name="Zhu J.G."/>
            <person name="Ruan X.D."/>
            <person name="Zhao L."/>
            <person name="Wei J.T."/>
            <person name="Ye R.Z."/>
            <person name="Que T.C."/>
            <person name="Du C.H."/>
            <person name="Zhou Y.H."/>
            <person name="Cheng J.X."/>
            <person name="Dai P.F."/>
            <person name="Guo W.B."/>
            <person name="Han X.H."/>
            <person name="Huang E.J."/>
            <person name="Li L.F."/>
            <person name="Wei W."/>
            <person name="Gao Y.C."/>
            <person name="Liu J.Z."/>
            <person name="Shao H.Z."/>
            <person name="Wang X."/>
            <person name="Wang C.C."/>
            <person name="Yang T.C."/>
            <person name="Huo Q.B."/>
            <person name="Li W."/>
            <person name="Chen H.Y."/>
            <person name="Chen S.E."/>
            <person name="Zhou L.G."/>
            <person name="Ni X.B."/>
            <person name="Tian J.H."/>
            <person name="Sheng Y."/>
            <person name="Liu T."/>
            <person name="Pan Y.S."/>
            <person name="Xia L.Y."/>
            <person name="Li J."/>
            <person name="Zhao F."/>
            <person name="Cao W.C."/>
        </authorList>
    </citation>
    <scope>NUCLEOTIDE SEQUENCE [LARGE SCALE GENOMIC DNA]</scope>
    <source>
        <strain evidence="1">Iper-2018</strain>
    </source>
</reference>